<reference evidence="4" key="1">
    <citation type="journal article" date="2019" name="Int. J. Syst. Evol. Microbiol.">
        <title>The Global Catalogue of Microorganisms (GCM) 10K type strain sequencing project: providing services to taxonomists for standard genome sequencing and annotation.</title>
        <authorList>
            <consortium name="The Broad Institute Genomics Platform"/>
            <consortium name="The Broad Institute Genome Sequencing Center for Infectious Disease"/>
            <person name="Wu L."/>
            <person name="Ma J."/>
        </authorList>
    </citation>
    <scope>NUCLEOTIDE SEQUENCE [LARGE SCALE GENOMIC DNA]</scope>
    <source>
        <strain evidence="4">CCM 7941</strain>
    </source>
</reference>
<feature type="domain" description="DUF374" evidence="2">
    <location>
        <begin position="68"/>
        <end position="140"/>
    </location>
</feature>
<dbReference type="GO" id="GO:0016746">
    <property type="term" value="F:acyltransferase activity"/>
    <property type="evidence" value="ECO:0007669"/>
    <property type="project" value="UniProtKB-KW"/>
</dbReference>
<name>A0ABV7LE14_9HYPH</name>
<gene>
    <name evidence="3" type="ORF">ACFOEX_07050</name>
</gene>
<dbReference type="Proteomes" id="UP001595536">
    <property type="component" value="Unassembled WGS sequence"/>
</dbReference>
<evidence type="ECO:0000256" key="1">
    <source>
        <dbReference type="SAM" id="MobiDB-lite"/>
    </source>
</evidence>
<sequence>MGFIKRIGRSRAVQETLGFLLARYLRLVQATTRFQMDPPDIYDRIGPQMPVIVAMWHGQHFMVPFARRPQDPAAALVSRSGDGEFNAIALRHLGVRAIRGSGARRRSQIRDKGGARALISMARALAGGEMVVMTADVPKVSRVCGPGIIALARMSGRPICPVAVVSSRRIDFNSWDHASIGLPFGRGAIVIGEPVSVPADAGDEQLEQARLAVQKGLDDVHARAYALVGSQDPGAAVPAARDQGAAGAVRKHGERRS</sequence>
<keyword evidence="3" id="KW-0808">Transferase</keyword>
<protein>
    <submittedName>
        <fullName evidence="3">Lysophospholipid acyltransferase family protein</fullName>
    </submittedName>
</protein>
<evidence type="ECO:0000313" key="4">
    <source>
        <dbReference type="Proteomes" id="UP001595536"/>
    </source>
</evidence>
<dbReference type="RefSeq" id="WP_376831082.1">
    <property type="nucleotide sequence ID" value="NZ_JBHLWR010000006.1"/>
</dbReference>
<organism evidence="3 4">
    <name type="scientific">Camelimonas abortus</name>
    <dbReference type="NCBI Taxonomy" id="1017184"/>
    <lineage>
        <taxon>Bacteria</taxon>
        <taxon>Pseudomonadati</taxon>
        <taxon>Pseudomonadota</taxon>
        <taxon>Alphaproteobacteria</taxon>
        <taxon>Hyphomicrobiales</taxon>
        <taxon>Chelatococcaceae</taxon>
        <taxon>Camelimonas</taxon>
    </lineage>
</organism>
<dbReference type="Pfam" id="PF04028">
    <property type="entry name" value="DUF374"/>
    <property type="match status" value="1"/>
</dbReference>
<accession>A0ABV7LE14</accession>
<proteinExistence type="predicted"/>
<keyword evidence="4" id="KW-1185">Reference proteome</keyword>
<dbReference type="CDD" id="cd07983">
    <property type="entry name" value="LPLAT_DUF374-like"/>
    <property type="match status" value="1"/>
</dbReference>
<feature type="region of interest" description="Disordered" evidence="1">
    <location>
        <begin position="233"/>
        <end position="257"/>
    </location>
</feature>
<keyword evidence="3" id="KW-0012">Acyltransferase</keyword>
<comment type="caution">
    <text evidence="3">The sequence shown here is derived from an EMBL/GenBank/DDBJ whole genome shotgun (WGS) entry which is preliminary data.</text>
</comment>
<evidence type="ECO:0000259" key="2">
    <source>
        <dbReference type="Pfam" id="PF04028"/>
    </source>
</evidence>
<dbReference type="InterPro" id="IPR007172">
    <property type="entry name" value="DUF374"/>
</dbReference>
<dbReference type="EMBL" id="JBHRUV010000030">
    <property type="protein sequence ID" value="MFC3266106.1"/>
    <property type="molecule type" value="Genomic_DNA"/>
</dbReference>
<evidence type="ECO:0000313" key="3">
    <source>
        <dbReference type="EMBL" id="MFC3266106.1"/>
    </source>
</evidence>